<proteinExistence type="predicted"/>
<keyword evidence="2" id="KW-1185">Reference proteome</keyword>
<reference evidence="1 2" key="1">
    <citation type="submission" date="2015-02" db="EMBL/GenBank/DDBJ databases">
        <title>Single-cell genomics of uncultivated deep-branching MTB reveals a conserved set of magnetosome genes.</title>
        <authorList>
            <person name="Kolinko S."/>
            <person name="Richter M."/>
            <person name="Glockner F.O."/>
            <person name="Brachmann A."/>
            <person name="Schuler D."/>
        </authorList>
    </citation>
    <scope>NUCLEOTIDE SEQUENCE [LARGE SCALE GENOMIC DNA]</scope>
    <source>
        <strain evidence="1">TM-1</strain>
    </source>
</reference>
<evidence type="ECO:0000313" key="2">
    <source>
        <dbReference type="Proteomes" id="UP000033423"/>
    </source>
</evidence>
<organism evidence="1 2">
    <name type="scientific">Candidatus Magnetobacterium bavaricum</name>
    <dbReference type="NCBI Taxonomy" id="29290"/>
    <lineage>
        <taxon>Bacteria</taxon>
        <taxon>Pseudomonadati</taxon>
        <taxon>Nitrospirota</taxon>
        <taxon>Thermodesulfovibrionia</taxon>
        <taxon>Thermodesulfovibrionales</taxon>
        <taxon>Candidatus Magnetobacteriaceae</taxon>
        <taxon>Candidatus Magnetobacterium</taxon>
    </lineage>
</organism>
<name>A0A0F3GXA9_9BACT</name>
<dbReference type="Proteomes" id="UP000033423">
    <property type="component" value="Unassembled WGS sequence"/>
</dbReference>
<protein>
    <submittedName>
        <fullName evidence="1">Uncharacterized protein</fullName>
    </submittedName>
</protein>
<sequence length="56" mass="6359">MCGREDKIRMRHLLDAAKEAISFTRGKTRRSLDKNRILTLALVKDIEIIGEAATTM</sequence>
<dbReference type="AlphaFoldDB" id="A0A0F3GXA9"/>
<evidence type="ECO:0000313" key="1">
    <source>
        <dbReference type="EMBL" id="KJU86505.1"/>
    </source>
</evidence>
<comment type="caution">
    <text evidence="1">The sequence shown here is derived from an EMBL/GenBank/DDBJ whole genome shotgun (WGS) entry which is preliminary data.</text>
</comment>
<accession>A0A0F3GXA9</accession>
<gene>
    <name evidence="1" type="ORF">MBAV_001294</name>
</gene>
<dbReference type="EMBL" id="LACI01000565">
    <property type="protein sequence ID" value="KJU86505.1"/>
    <property type="molecule type" value="Genomic_DNA"/>
</dbReference>